<dbReference type="InterPro" id="IPR009050">
    <property type="entry name" value="Globin-like_sf"/>
</dbReference>
<feature type="domain" description="Globin" evidence="2">
    <location>
        <begin position="52"/>
        <end position="125"/>
    </location>
</feature>
<keyword evidence="1" id="KW-0349">Heme</keyword>
<protein>
    <recommendedName>
        <fullName evidence="2">Globin domain-containing protein</fullName>
    </recommendedName>
</protein>
<dbReference type="GO" id="GO:0019825">
    <property type="term" value="F:oxygen binding"/>
    <property type="evidence" value="ECO:0007669"/>
    <property type="project" value="InterPro"/>
</dbReference>
<dbReference type="AlphaFoldDB" id="A0A2K9LKT0"/>
<evidence type="ECO:0000313" key="3">
    <source>
        <dbReference type="EMBL" id="AUM12847.1"/>
    </source>
</evidence>
<keyword evidence="1" id="KW-0561">Oxygen transport</keyword>
<dbReference type="InterPro" id="IPR000971">
    <property type="entry name" value="Globin"/>
</dbReference>
<dbReference type="KEGG" id="kak:Kalk_10630"/>
<evidence type="ECO:0000259" key="2">
    <source>
        <dbReference type="Pfam" id="PF00042"/>
    </source>
</evidence>
<proteinExistence type="inferred from homology"/>
<accession>A0A2K9LKT0</accession>
<dbReference type="RefSeq" id="WP_101894229.1">
    <property type="nucleotide sequence ID" value="NZ_CP022684.1"/>
</dbReference>
<dbReference type="Proteomes" id="UP000235116">
    <property type="component" value="Chromosome"/>
</dbReference>
<name>A0A2K9LKT0_9GAMM</name>
<dbReference type="GO" id="GO:0005344">
    <property type="term" value="F:oxygen carrier activity"/>
    <property type="evidence" value="ECO:0007669"/>
    <property type="project" value="UniProtKB-KW"/>
</dbReference>
<dbReference type="EMBL" id="CP022684">
    <property type="protein sequence ID" value="AUM12847.1"/>
    <property type="molecule type" value="Genomic_DNA"/>
</dbReference>
<dbReference type="InterPro" id="IPR044399">
    <property type="entry name" value="Mb-like_M"/>
</dbReference>
<sequence length="131" mass="14984">MNHSELINLSLEQAVAALGDPTDPVFELMYTRHPELKEFLREDNSWQNYMIQEILQNLMAMSEDPSVALAIIRDMTQHHQMIGITAETFKGLYQALLDTIVPVLSGPLRDEMVTLWQDTINRINHSVDSAF</sequence>
<keyword evidence="1" id="KW-0813">Transport</keyword>
<dbReference type="SUPFAM" id="SSF46458">
    <property type="entry name" value="Globin-like"/>
    <property type="match status" value="1"/>
</dbReference>
<evidence type="ECO:0000313" key="4">
    <source>
        <dbReference type="Proteomes" id="UP000235116"/>
    </source>
</evidence>
<comment type="similarity">
    <text evidence="1">Belongs to the globin family.</text>
</comment>
<organism evidence="3 4">
    <name type="scientific">Ketobacter alkanivorans</name>
    <dbReference type="NCBI Taxonomy" id="1917421"/>
    <lineage>
        <taxon>Bacteria</taxon>
        <taxon>Pseudomonadati</taxon>
        <taxon>Pseudomonadota</taxon>
        <taxon>Gammaproteobacteria</taxon>
        <taxon>Pseudomonadales</taxon>
        <taxon>Ketobacteraceae</taxon>
        <taxon>Ketobacter</taxon>
    </lineage>
</organism>
<keyword evidence="4" id="KW-1185">Reference proteome</keyword>
<dbReference type="Gene3D" id="1.10.490.10">
    <property type="entry name" value="Globins"/>
    <property type="match status" value="1"/>
</dbReference>
<gene>
    <name evidence="3" type="ORF">Kalk_10630</name>
</gene>
<evidence type="ECO:0000256" key="1">
    <source>
        <dbReference type="RuleBase" id="RU000356"/>
    </source>
</evidence>
<dbReference type="CDD" id="cd01040">
    <property type="entry name" value="Mb-like"/>
    <property type="match status" value="1"/>
</dbReference>
<keyword evidence="1" id="KW-0408">Iron</keyword>
<dbReference type="OrthoDB" id="9796486at2"/>
<reference evidence="4" key="1">
    <citation type="submission" date="2017-08" db="EMBL/GenBank/DDBJ databases">
        <title>Direct submision.</title>
        <authorList>
            <person name="Kim S.-J."/>
            <person name="Rhee S.-K."/>
        </authorList>
    </citation>
    <scope>NUCLEOTIDE SEQUENCE [LARGE SCALE GENOMIC DNA]</scope>
    <source>
        <strain evidence="4">GI5</strain>
    </source>
</reference>
<dbReference type="GO" id="GO:0020037">
    <property type="term" value="F:heme binding"/>
    <property type="evidence" value="ECO:0007669"/>
    <property type="project" value="InterPro"/>
</dbReference>
<keyword evidence="1" id="KW-0479">Metal-binding</keyword>
<dbReference type="Pfam" id="PF00042">
    <property type="entry name" value="Globin"/>
    <property type="match status" value="1"/>
</dbReference>
<dbReference type="InterPro" id="IPR012292">
    <property type="entry name" value="Globin/Proto"/>
</dbReference>